<dbReference type="PANTHER" id="PTHR45947:SF3">
    <property type="entry name" value="SULFOQUINOVOSYL TRANSFERASE SQD2"/>
    <property type="match status" value="1"/>
</dbReference>
<dbReference type="GO" id="GO:0016757">
    <property type="term" value="F:glycosyltransferase activity"/>
    <property type="evidence" value="ECO:0007669"/>
    <property type="project" value="InterPro"/>
</dbReference>
<dbReference type="Proteomes" id="UP000199071">
    <property type="component" value="Unassembled WGS sequence"/>
</dbReference>
<evidence type="ECO:0000313" key="3">
    <source>
        <dbReference type="EMBL" id="SDB54125.1"/>
    </source>
</evidence>
<name>A0A1G6EB18_9HYPH</name>
<accession>A0A1G6EB18</accession>
<keyword evidence="4" id="KW-1185">Reference proteome</keyword>
<dbReference type="STRING" id="665467.SAMN02982931_04251"/>
<keyword evidence="3" id="KW-0808">Transferase</keyword>
<dbReference type="Pfam" id="PF13579">
    <property type="entry name" value="Glyco_trans_4_4"/>
    <property type="match status" value="1"/>
</dbReference>
<feature type="domain" description="Glycosyltransferase subfamily 4-like N-terminal" evidence="2">
    <location>
        <begin position="19"/>
        <end position="196"/>
    </location>
</feature>
<dbReference type="Pfam" id="PF00534">
    <property type="entry name" value="Glycos_transf_1"/>
    <property type="match status" value="1"/>
</dbReference>
<dbReference type="CDD" id="cd03801">
    <property type="entry name" value="GT4_PimA-like"/>
    <property type="match status" value="1"/>
</dbReference>
<dbReference type="RefSeq" id="WP_090879886.1">
    <property type="nucleotide sequence ID" value="NZ_FMXQ01000011.1"/>
</dbReference>
<evidence type="ECO:0000259" key="1">
    <source>
        <dbReference type="Pfam" id="PF00534"/>
    </source>
</evidence>
<dbReference type="SUPFAM" id="SSF53756">
    <property type="entry name" value="UDP-Glycosyltransferase/glycogen phosphorylase"/>
    <property type="match status" value="1"/>
</dbReference>
<protein>
    <submittedName>
        <fullName evidence="3">Glycosyltransferase involved in cell wall bisynthesis</fullName>
    </submittedName>
</protein>
<evidence type="ECO:0000313" key="4">
    <source>
        <dbReference type="Proteomes" id="UP000199071"/>
    </source>
</evidence>
<feature type="domain" description="Glycosyl transferase family 1" evidence="1">
    <location>
        <begin position="212"/>
        <end position="364"/>
    </location>
</feature>
<dbReference type="InterPro" id="IPR050194">
    <property type="entry name" value="Glycosyltransferase_grp1"/>
</dbReference>
<gene>
    <name evidence="3" type="ORF">SAMN02982931_04251</name>
</gene>
<dbReference type="PANTHER" id="PTHR45947">
    <property type="entry name" value="SULFOQUINOVOSYL TRANSFERASE SQD2"/>
    <property type="match status" value="1"/>
</dbReference>
<dbReference type="AlphaFoldDB" id="A0A1G6EB18"/>
<organism evidence="3 4">
    <name type="scientific">Bauldia litoralis</name>
    <dbReference type="NCBI Taxonomy" id="665467"/>
    <lineage>
        <taxon>Bacteria</taxon>
        <taxon>Pseudomonadati</taxon>
        <taxon>Pseudomonadota</taxon>
        <taxon>Alphaproteobacteria</taxon>
        <taxon>Hyphomicrobiales</taxon>
        <taxon>Kaistiaceae</taxon>
        <taxon>Bauldia</taxon>
    </lineage>
</organism>
<evidence type="ECO:0000259" key="2">
    <source>
        <dbReference type="Pfam" id="PF13579"/>
    </source>
</evidence>
<dbReference type="OrthoDB" id="9801954at2"/>
<dbReference type="Gene3D" id="3.40.50.2000">
    <property type="entry name" value="Glycogen Phosphorylase B"/>
    <property type="match status" value="2"/>
</dbReference>
<dbReference type="EMBL" id="FMXQ01000011">
    <property type="protein sequence ID" value="SDB54125.1"/>
    <property type="molecule type" value="Genomic_DNA"/>
</dbReference>
<dbReference type="InterPro" id="IPR028098">
    <property type="entry name" value="Glyco_trans_4-like_N"/>
</dbReference>
<sequence length="886" mass="97764">MRVRVCIVTGELAGPDFNGGIGTSNRGLSLALAAAGYEVDVLYTRVNDGRPFCTSGPFEQQVRSFARGDVTLRCIPHGGRWNEWLSKSYLVYRHLSRHRYDVVFFDDMHGNGYMTLLAKRAGAPELEYTTFCVVAHSATQWIFDANNMSVSGLAEVTQMEMERRSIELADLLITPSSYIVSRYREFGWSIPEAVVVQPNILPRFTHRSQAIRHVEPREFVFFGRLEKRKGLWLFCAALDRLKKELTGRTVTFLGKTTEEYGVSTGTRLLGHIASWPFDVRMLTSYDSEQALSYLAADNRVAVMPSPEDNSPSVVLECLHNGIPFVASKGSGGEELIAEASRANSLFEPTVEGLTDKLRDALANGVSASEAVWSADQVKDSYLKLVEKVASGAFLKKRTGPDAVCPACIILVIAEPEGLGSLATDVALLRRNHPANTEFWLLVPPPDDLAFSGEVPSGEDIRIFRYDQYADLCSQLASRDGDIVGVCHASQPLSPNSVNVATRALQSMQEPVAVTGLIVDLDERETDVFAEPYFSTGDGRRISDPVLGNAAAVFLLKQATNSGFVFVRAPFFSILATTSPVDPVHGRIKLMEVWIHELLMVLRLYGESFELAPDLTEEKRVRQRPFEVHVLAGLLRSLIPSELEFEPGTDQALLSRLGIEGSMERLRPSSKDELPARLREMHWSVSAPSPQLAKQLSVLAVEIGQIQASAELLAPQFGSCAQADELSDIVGLLEKKAREIDLVTLVATGTCEWINLEHDWSFALDAVEGWFEMHANAANEGRAGLAFRRINLEAVRSFHARVELPARANPVRCRLELMTASRDARIERVALLTGGSAGEIELEVPPELQRDCEAFLSVEMLNQLDSSEGARVRWSAPAFKVTESNPT</sequence>
<reference evidence="3 4" key="1">
    <citation type="submission" date="2016-10" db="EMBL/GenBank/DDBJ databases">
        <authorList>
            <person name="de Groot N.N."/>
        </authorList>
    </citation>
    <scope>NUCLEOTIDE SEQUENCE [LARGE SCALE GENOMIC DNA]</scope>
    <source>
        <strain evidence="3 4">ATCC 35022</strain>
    </source>
</reference>
<dbReference type="InterPro" id="IPR001296">
    <property type="entry name" value="Glyco_trans_1"/>
</dbReference>
<proteinExistence type="predicted"/>